<dbReference type="InterPro" id="IPR041698">
    <property type="entry name" value="Methyltransf_25"/>
</dbReference>
<feature type="domain" description="Methyltransferase" evidence="1">
    <location>
        <begin position="40"/>
        <end position="138"/>
    </location>
</feature>
<dbReference type="GO" id="GO:0030798">
    <property type="term" value="F:trans-aconitate 2-methyltransferase activity"/>
    <property type="evidence" value="ECO:0007669"/>
    <property type="project" value="UniProtKB-EC"/>
</dbReference>
<dbReference type="EC" id="2.1.1.144" evidence="2"/>
<dbReference type="Gene3D" id="3.40.50.150">
    <property type="entry name" value="Vaccinia Virus protein VP39"/>
    <property type="match status" value="1"/>
</dbReference>
<keyword evidence="2" id="KW-0489">Methyltransferase</keyword>
<dbReference type="CDD" id="cd02440">
    <property type="entry name" value="AdoMet_MTases"/>
    <property type="match status" value="1"/>
</dbReference>
<evidence type="ECO:0000259" key="1">
    <source>
        <dbReference type="Pfam" id="PF13649"/>
    </source>
</evidence>
<organism evidence="2 3">
    <name type="scientific">Sphingomonas mucosissima</name>
    <dbReference type="NCBI Taxonomy" id="370959"/>
    <lineage>
        <taxon>Bacteria</taxon>
        <taxon>Pseudomonadati</taxon>
        <taxon>Pseudomonadota</taxon>
        <taxon>Alphaproteobacteria</taxon>
        <taxon>Sphingomonadales</taxon>
        <taxon>Sphingomonadaceae</taxon>
        <taxon>Sphingomonas</taxon>
    </lineage>
</organism>
<protein>
    <submittedName>
        <fullName evidence="2">Trans-aconitate 2-methyltransferase</fullName>
        <ecNumber evidence="2">2.1.1.144</ecNumber>
    </submittedName>
</protein>
<comment type="caution">
    <text evidence="2">The sequence shown here is derived from an EMBL/GenBank/DDBJ whole genome shotgun (WGS) entry which is preliminary data.</text>
</comment>
<evidence type="ECO:0000313" key="3">
    <source>
        <dbReference type="Proteomes" id="UP000197783"/>
    </source>
</evidence>
<reference evidence="2 3" key="1">
    <citation type="submission" date="2017-03" db="EMBL/GenBank/DDBJ databases">
        <title>Genome sequence of Sphingomonas mucosissima DSM 17494.</title>
        <authorList>
            <person name="Poehlein A."/>
            <person name="Wuebbeler J.H."/>
            <person name="Steinbuechel A."/>
            <person name="Daniel R."/>
        </authorList>
    </citation>
    <scope>NUCLEOTIDE SEQUENCE [LARGE SCALE GENOMIC DNA]</scope>
    <source>
        <strain evidence="2 3">DSM 17494</strain>
    </source>
</reference>
<evidence type="ECO:0000313" key="2">
    <source>
        <dbReference type="EMBL" id="OWK28001.1"/>
    </source>
</evidence>
<dbReference type="OrthoDB" id="4528595at2"/>
<dbReference type="SUPFAM" id="SSF53335">
    <property type="entry name" value="S-adenosyl-L-methionine-dependent methyltransferases"/>
    <property type="match status" value="1"/>
</dbReference>
<accession>A0A245ZE20</accession>
<keyword evidence="3" id="KW-1185">Reference proteome</keyword>
<dbReference type="GO" id="GO:0032259">
    <property type="term" value="P:methylation"/>
    <property type="evidence" value="ECO:0007669"/>
    <property type="project" value="UniProtKB-KW"/>
</dbReference>
<dbReference type="RefSeq" id="WP_088335273.1">
    <property type="nucleotide sequence ID" value="NZ_NBBJ01000007.1"/>
</dbReference>
<dbReference type="AlphaFoldDB" id="A0A245ZE20"/>
<proteinExistence type="predicted"/>
<dbReference type="Pfam" id="PF13649">
    <property type="entry name" value="Methyltransf_25"/>
    <property type="match status" value="1"/>
</dbReference>
<keyword evidence="2" id="KW-0808">Transferase</keyword>
<name>A0A245ZE20_9SPHN</name>
<sequence>MRGYAVTAQYYDPLASGAHAETDRRIAAALAGLDVTAGPIVDVGAGTGLTTSLIAAALPEAEIWAVEPDPAMRPALMARVWGNTDLRTRVTILPFGILETPLPDRIAGAVLSASLVHLGLPERTRLWSLLAERLATGGRIIVEVQCPQAEDITETAMGDVQVGRMTYRGSVAAQRIGSDQQRWRMTYRAILDDREVACDVTTYDCWAISADAILEEATAAGLIGHVADELVILEHASR</sequence>
<dbReference type="Proteomes" id="UP000197783">
    <property type="component" value="Unassembled WGS sequence"/>
</dbReference>
<dbReference type="InterPro" id="IPR029063">
    <property type="entry name" value="SAM-dependent_MTases_sf"/>
</dbReference>
<dbReference type="EMBL" id="NBBJ01000007">
    <property type="protein sequence ID" value="OWK28001.1"/>
    <property type="molecule type" value="Genomic_DNA"/>
</dbReference>
<gene>
    <name evidence="2" type="primary">tam</name>
    <name evidence="2" type="ORF">SPMU_32460</name>
</gene>